<accession>A0ABV5HDX5</accession>
<dbReference type="InterPro" id="IPR026444">
    <property type="entry name" value="Secre_tail"/>
</dbReference>
<evidence type="ECO:0000256" key="1">
    <source>
        <dbReference type="ARBA" id="ARBA00022729"/>
    </source>
</evidence>
<dbReference type="Pfam" id="PF18962">
    <property type="entry name" value="Por_Secre_tail"/>
    <property type="match status" value="1"/>
</dbReference>
<sequence length="566" mass="63538">MPHYKLLNFIMRKNYVYFVLLLLLNISMFGQKVTLTPTLVNGVAYSSGAINLGSLSTSSVSLSVEIKIPTNASVGDQGTIKIYFSKDNASGSNIANGGDGGSIYIGAGNVTTRSFSIKLYSGDFNTSGGYIYAEYKTYSGVAYKSSNISVKKNETSTTPTTPTIPESSDSYFQYIPYGGFPILPEFNNNFVNAENIESQVWVDENEFEYKSQTSNRIYKYTTLREKTTFNDGRSPNYSRVIKASPSNFYGTSTLVDNTIVGNQYLTNDEAPKTIIGNQATKTEGTRGQQVTTNLTNYQWQSRIKFPAQWSYFKYYFTESKYNWVDITGATEANYTPAKTEQAMEYRRLILEEKYAPQTKYRKSAASNVVNIIPLGNNSIENIICCDQTIAVDKVATPIVGDYQQFVQWQISNDGITWEDIFGANSKDYLPIKNRTYGLTDTQTQFYRRIYYDYAVQQKYCSSNIIKIIFEIPHRSYNAEFIKIYPNPTTSILNIENTNTSTSLSQITIIDETGNTFVPISNSLINSNLAQLDVSNLPSGIYFVNIQLIRSGRGAGRDSAQTKFIKQ</sequence>
<protein>
    <submittedName>
        <fullName evidence="3">T9SS type A sorting domain-containing protein</fullName>
    </submittedName>
</protein>
<evidence type="ECO:0000313" key="4">
    <source>
        <dbReference type="Proteomes" id="UP001589562"/>
    </source>
</evidence>
<gene>
    <name evidence="3" type="ORF">ACFFVK_14800</name>
</gene>
<dbReference type="RefSeq" id="WP_278009680.1">
    <property type="nucleotide sequence ID" value="NZ_CP121112.1"/>
</dbReference>
<reference evidence="3 4" key="1">
    <citation type="submission" date="2024-09" db="EMBL/GenBank/DDBJ databases">
        <authorList>
            <person name="Sun Q."/>
            <person name="Mori K."/>
        </authorList>
    </citation>
    <scope>NUCLEOTIDE SEQUENCE [LARGE SCALE GENOMIC DNA]</scope>
    <source>
        <strain evidence="3 4">CECT 8365</strain>
    </source>
</reference>
<comment type="caution">
    <text evidence="3">The sequence shown here is derived from an EMBL/GenBank/DDBJ whole genome shotgun (WGS) entry which is preliminary data.</text>
</comment>
<feature type="domain" description="Secretion system C-terminal sorting" evidence="2">
    <location>
        <begin position="483"/>
        <end position="546"/>
    </location>
</feature>
<dbReference type="Proteomes" id="UP001589562">
    <property type="component" value="Unassembled WGS sequence"/>
</dbReference>
<organism evidence="3 4">
    <name type="scientific">Flavobacterium gyeonganense</name>
    <dbReference type="NCBI Taxonomy" id="1310418"/>
    <lineage>
        <taxon>Bacteria</taxon>
        <taxon>Pseudomonadati</taxon>
        <taxon>Bacteroidota</taxon>
        <taxon>Flavobacteriia</taxon>
        <taxon>Flavobacteriales</taxon>
        <taxon>Flavobacteriaceae</taxon>
        <taxon>Flavobacterium</taxon>
    </lineage>
</organism>
<proteinExistence type="predicted"/>
<dbReference type="NCBIfam" id="TIGR04183">
    <property type="entry name" value="Por_Secre_tail"/>
    <property type="match status" value="1"/>
</dbReference>
<keyword evidence="4" id="KW-1185">Reference proteome</keyword>
<name>A0ABV5HDX5_9FLAO</name>
<evidence type="ECO:0000259" key="2">
    <source>
        <dbReference type="Pfam" id="PF18962"/>
    </source>
</evidence>
<keyword evidence="1" id="KW-0732">Signal</keyword>
<evidence type="ECO:0000313" key="3">
    <source>
        <dbReference type="EMBL" id="MFB9109854.1"/>
    </source>
</evidence>
<dbReference type="EMBL" id="JBHMFE010000020">
    <property type="protein sequence ID" value="MFB9109854.1"/>
    <property type="molecule type" value="Genomic_DNA"/>
</dbReference>